<dbReference type="EMBL" id="BAAANB010000021">
    <property type="protein sequence ID" value="GAA2037259.1"/>
    <property type="molecule type" value="Genomic_DNA"/>
</dbReference>
<evidence type="ECO:0000313" key="1">
    <source>
        <dbReference type="EMBL" id="GAA2037259.1"/>
    </source>
</evidence>
<gene>
    <name evidence="1" type="ORF">GCM10009740_31250</name>
</gene>
<dbReference type="RefSeq" id="WP_343992995.1">
    <property type="nucleotide sequence ID" value="NZ_BAAANB010000021.1"/>
</dbReference>
<comment type="caution">
    <text evidence="1">The sequence shown here is derived from an EMBL/GenBank/DDBJ whole genome shotgun (WGS) entry which is preliminary data.</text>
</comment>
<protein>
    <submittedName>
        <fullName evidence="1">Uncharacterized protein</fullName>
    </submittedName>
</protein>
<name>A0ABN2UJ04_9MICO</name>
<proteinExistence type="predicted"/>
<organism evidence="1 2">
    <name type="scientific">Terrabacter terrae</name>
    <dbReference type="NCBI Taxonomy" id="318434"/>
    <lineage>
        <taxon>Bacteria</taxon>
        <taxon>Bacillati</taxon>
        <taxon>Actinomycetota</taxon>
        <taxon>Actinomycetes</taxon>
        <taxon>Micrococcales</taxon>
        <taxon>Intrasporangiaceae</taxon>
        <taxon>Terrabacter</taxon>
    </lineage>
</organism>
<sequence>MTEEEEGWYALRGRYDEDADVIHTRFGEPPVGTELGVFRSTAGTLDIELRATRSGKLVELLVHSATQSLPPAALSGWSGIEYAVLHDGAFWIGFFEGAGAIQRESQRVTMDAVGLTMYLSFNSAGRLVGITVPDGENALEGAPVGLARPTHPGVAFGL</sequence>
<accession>A0ABN2UJ04</accession>
<dbReference type="Proteomes" id="UP001501285">
    <property type="component" value="Unassembled WGS sequence"/>
</dbReference>
<keyword evidence="2" id="KW-1185">Reference proteome</keyword>
<reference evidence="1 2" key="1">
    <citation type="journal article" date="2019" name="Int. J. Syst. Evol. Microbiol.">
        <title>The Global Catalogue of Microorganisms (GCM) 10K type strain sequencing project: providing services to taxonomists for standard genome sequencing and annotation.</title>
        <authorList>
            <consortium name="The Broad Institute Genomics Platform"/>
            <consortium name="The Broad Institute Genome Sequencing Center for Infectious Disease"/>
            <person name="Wu L."/>
            <person name="Ma J."/>
        </authorList>
    </citation>
    <scope>NUCLEOTIDE SEQUENCE [LARGE SCALE GENOMIC DNA]</scope>
    <source>
        <strain evidence="1 2">JCM 14283</strain>
    </source>
</reference>
<evidence type="ECO:0000313" key="2">
    <source>
        <dbReference type="Proteomes" id="UP001501285"/>
    </source>
</evidence>